<evidence type="ECO:0000313" key="2">
    <source>
        <dbReference type="Proteomes" id="UP000464577"/>
    </source>
</evidence>
<dbReference type="KEGG" id="senf:GJR95_31785"/>
<dbReference type="Proteomes" id="UP000464577">
    <property type="component" value="Chromosome"/>
</dbReference>
<dbReference type="EMBL" id="CP045997">
    <property type="protein sequence ID" value="QHV99315.1"/>
    <property type="molecule type" value="Genomic_DNA"/>
</dbReference>
<dbReference type="AlphaFoldDB" id="A0A6P1W2N6"/>
<name>A0A6P1W2N6_9BACT</name>
<dbReference type="RefSeq" id="WP_162389719.1">
    <property type="nucleotide sequence ID" value="NZ_CP045997.1"/>
</dbReference>
<gene>
    <name evidence="1" type="ORF">GJR95_31785</name>
</gene>
<sequence length="126" mass="13869">MNTLFFFSNRDNLSVALQFFGFVSTGYALQLIDVDGMTPLFVPPASGVNTDIVPDLIDLPTPVSANNGRFLELTISFIGSDPINFPNYHFDLELHQNGIFIGKDSRSGQLTGSDQRETVTVRLQAI</sequence>
<keyword evidence="2" id="KW-1185">Reference proteome</keyword>
<protein>
    <submittedName>
        <fullName evidence="1">Uncharacterized protein</fullName>
    </submittedName>
</protein>
<evidence type="ECO:0000313" key="1">
    <source>
        <dbReference type="EMBL" id="QHV99315.1"/>
    </source>
</evidence>
<accession>A0A6P1W2N6</accession>
<proteinExistence type="predicted"/>
<organism evidence="1 2">
    <name type="scientific">Spirosoma endbachense</name>
    <dbReference type="NCBI Taxonomy" id="2666025"/>
    <lineage>
        <taxon>Bacteria</taxon>
        <taxon>Pseudomonadati</taxon>
        <taxon>Bacteroidota</taxon>
        <taxon>Cytophagia</taxon>
        <taxon>Cytophagales</taxon>
        <taxon>Cytophagaceae</taxon>
        <taxon>Spirosoma</taxon>
    </lineage>
</organism>
<reference evidence="1 2" key="1">
    <citation type="submission" date="2019-11" db="EMBL/GenBank/DDBJ databases">
        <title>Spirosoma endbachense sp. nov., isolated from a natural salt meadow.</title>
        <authorList>
            <person name="Rojas J."/>
            <person name="Ambika Manirajan B."/>
            <person name="Ratering S."/>
            <person name="Suarez C."/>
            <person name="Geissler-Plaum R."/>
            <person name="Schnell S."/>
        </authorList>
    </citation>
    <scope>NUCLEOTIDE SEQUENCE [LARGE SCALE GENOMIC DNA]</scope>
    <source>
        <strain evidence="1 2">I-24</strain>
    </source>
</reference>